<protein>
    <recommendedName>
        <fullName evidence="3">GIY-YIG catalytic domain-containing protein</fullName>
    </recommendedName>
</protein>
<dbReference type="EMBL" id="FNBG01000024">
    <property type="protein sequence ID" value="SDG04494.1"/>
    <property type="molecule type" value="Genomic_DNA"/>
</dbReference>
<gene>
    <name evidence="1" type="ORF">SAMN04488542_12448</name>
</gene>
<sequence>MGKGVSTLDKLQKARRKQIGDEYMQTHRPMGVYQIRNVENGKVFIDSSLNLDGACNKEMFILQMGNHVNKELQKEWKEFGKDKFVFEVLERIKPQEERVTDQSELKKYRKLAADLELNWIEQIQPFNERGYHKKRV</sequence>
<dbReference type="Proteomes" id="UP000198972">
    <property type="component" value="Unassembled WGS sequence"/>
</dbReference>
<evidence type="ECO:0000313" key="1">
    <source>
        <dbReference type="EMBL" id="SDG04494.1"/>
    </source>
</evidence>
<keyword evidence="2" id="KW-1185">Reference proteome</keyword>
<organism evidence="1 2">
    <name type="scientific">Fontibacillus panacisegetis</name>
    <dbReference type="NCBI Taxonomy" id="670482"/>
    <lineage>
        <taxon>Bacteria</taxon>
        <taxon>Bacillati</taxon>
        <taxon>Bacillota</taxon>
        <taxon>Bacilli</taxon>
        <taxon>Bacillales</taxon>
        <taxon>Paenibacillaceae</taxon>
        <taxon>Fontibacillus</taxon>
    </lineage>
</organism>
<dbReference type="AlphaFoldDB" id="A0A1G7R1B2"/>
<evidence type="ECO:0008006" key="3">
    <source>
        <dbReference type="Google" id="ProtNLM"/>
    </source>
</evidence>
<dbReference type="CDD" id="cd10451">
    <property type="entry name" value="GIY-YIG_LuxR_like"/>
    <property type="match status" value="1"/>
</dbReference>
<accession>A0A1G7R1B2</accession>
<dbReference type="InterPro" id="IPR035901">
    <property type="entry name" value="GIY-YIG_endonuc_sf"/>
</dbReference>
<dbReference type="Gene3D" id="3.40.1440.10">
    <property type="entry name" value="GIY-YIG endonuclease"/>
    <property type="match status" value="1"/>
</dbReference>
<dbReference type="RefSeq" id="WP_245742550.1">
    <property type="nucleotide sequence ID" value="NZ_FNBG01000024.1"/>
</dbReference>
<dbReference type="SUPFAM" id="SSF82771">
    <property type="entry name" value="GIY-YIG endonuclease"/>
    <property type="match status" value="1"/>
</dbReference>
<evidence type="ECO:0000313" key="2">
    <source>
        <dbReference type="Proteomes" id="UP000198972"/>
    </source>
</evidence>
<name>A0A1G7R1B2_9BACL</name>
<proteinExistence type="predicted"/>
<dbReference type="STRING" id="670482.SAMN04488542_12448"/>
<reference evidence="1 2" key="1">
    <citation type="submission" date="2016-10" db="EMBL/GenBank/DDBJ databases">
        <authorList>
            <person name="de Groot N.N."/>
        </authorList>
    </citation>
    <scope>NUCLEOTIDE SEQUENCE [LARGE SCALE GENOMIC DNA]</scope>
    <source>
        <strain evidence="1 2">DSM 28129</strain>
    </source>
</reference>